<name>A0A0G0F3S1_9BACT</name>
<dbReference type="PROSITE" id="PS50935">
    <property type="entry name" value="SSB"/>
    <property type="match status" value="1"/>
</dbReference>
<dbReference type="NCBIfam" id="TIGR00621">
    <property type="entry name" value="ssb"/>
    <property type="match status" value="1"/>
</dbReference>
<comment type="caution">
    <text evidence="5">The sequence shown here is derived from an EMBL/GenBank/DDBJ whole genome shotgun (WGS) entry which is preliminary data.</text>
</comment>
<dbReference type="SUPFAM" id="SSF50249">
    <property type="entry name" value="Nucleic acid-binding proteins"/>
    <property type="match status" value="1"/>
</dbReference>
<accession>A0A0G0F3S1</accession>
<dbReference type="GO" id="GO:0009295">
    <property type="term" value="C:nucleoid"/>
    <property type="evidence" value="ECO:0007669"/>
    <property type="project" value="TreeGrafter"/>
</dbReference>
<dbReference type="GO" id="GO:0006260">
    <property type="term" value="P:DNA replication"/>
    <property type="evidence" value="ECO:0007669"/>
    <property type="project" value="InterPro"/>
</dbReference>
<dbReference type="PIRSF" id="PIRSF002070">
    <property type="entry name" value="SSB"/>
    <property type="match status" value="1"/>
</dbReference>
<proteinExistence type="inferred from homology"/>
<gene>
    <name evidence="5" type="ORF">US28_C0042G0002</name>
</gene>
<evidence type="ECO:0000256" key="1">
    <source>
        <dbReference type="ARBA" id="ARBA00023125"/>
    </source>
</evidence>
<dbReference type="Gene3D" id="2.40.50.140">
    <property type="entry name" value="Nucleic acid-binding proteins"/>
    <property type="match status" value="1"/>
</dbReference>
<dbReference type="InterPro" id="IPR012340">
    <property type="entry name" value="NA-bd_OB-fold"/>
</dbReference>
<dbReference type="PATRIC" id="fig|1618417.4.peg.1155"/>
<evidence type="ECO:0000313" key="5">
    <source>
        <dbReference type="EMBL" id="KKQ13903.1"/>
    </source>
</evidence>
<dbReference type="PANTHER" id="PTHR10302">
    <property type="entry name" value="SINGLE-STRANDED DNA-BINDING PROTEIN"/>
    <property type="match status" value="1"/>
</dbReference>
<dbReference type="EMBL" id="LBSJ01000042">
    <property type="protein sequence ID" value="KKQ13903.1"/>
    <property type="molecule type" value="Genomic_DNA"/>
</dbReference>
<sequence>MASRSWNRVELIGNLTRDPELRYTPTGTAVATFSIATNRTYISDGEKKEEADFHRIVAWNKLAELCSQLLKKGNRVFVSGRLQNRTWEGQDGNQRNTTEIVIEDMILLTSKNGTGDYTAADTSEAELPSRQVESTPQAAVAEDLPEAVEEKAEQPEEAKKEEKPKTQKEDIEDIEDLPF</sequence>
<dbReference type="AlphaFoldDB" id="A0A0G0F3S1"/>
<dbReference type="Proteomes" id="UP000034448">
    <property type="component" value="Unassembled WGS sequence"/>
</dbReference>
<evidence type="ECO:0000256" key="4">
    <source>
        <dbReference type="SAM" id="MobiDB-lite"/>
    </source>
</evidence>
<organism evidence="5 6">
    <name type="scientific">Candidatus Daviesbacteria bacterium GW2011_GWA1_36_8</name>
    <dbReference type="NCBI Taxonomy" id="1618417"/>
    <lineage>
        <taxon>Bacteria</taxon>
        <taxon>Candidatus Daviesiibacteriota</taxon>
    </lineage>
</organism>
<evidence type="ECO:0000256" key="2">
    <source>
        <dbReference type="HAMAP-Rule" id="MF_00984"/>
    </source>
</evidence>
<dbReference type="Pfam" id="PF00436">
    <property type="entry name" value="SSB"/>
    <property type="match status" value="1"/>
</dbReference>
<feature type="compositionally biased region" description="Acidic residues" evidence="4">
    <location>
        <begin position="170"/>
        <end position="179"/>
    </location>
</feature>
<dbReference type="PANTHER" id="PTHR10302:SF27">
    <property type="entry name" value="SINGLE-STRANDED DNA-BINDING PROTEIN"/>
    <property type="match status" value="1"/>
</dbReference>
<comment type="caution">
    <text evidence="2">Lacks conserved residue(s) required for the propagation of feature annotation.</text>
</comment>
<evidence type="ECO:0000313" key="6">
    <source>
        <dbReference type="Proteomes" id="UP000034448"/>
    </source>
</evidence>
<dbReference type="InterPro" id="IPR011344">
    <property type="entry name" value="ssDNA-bd"/>
</dbReference>
<keyword evidence="1 2" id="KW-0238">DNA-binding</keyword>
<evidence type="ECO:0000256" key="3">
    <source>
        <dbReference type="PIRNR" id="PIRNR002070"/>
    </source>
</evidence>
<protein>
    <recommendedName>
        <fullName evidence="2 3">Single-stranded DNA-binding protein</fullName>
        <shortName evidence="2">SSB</shortName>
    </recommendedName>
</protein>
<feature type="region of interest" description="Disordered" evidence="4">
    <location>
        <begin position="117"/>
        <end position="179"/>
    </location>
</feature>
<dbReference type="HAMAP" id="MF_00984">
    <property type="entry name" value="SSB"/>
    <property type="match status" value="1"/>
</dbReference>
<dbReference type="CDD" id="cd04496">
    <property type="entry name" value="SSB_OBF"/>
    <property type="match status" value="1"/>
</dbReference>
<reference evidence="5 6" key="1">
    <citation type="journal article" date="2015" name="Nature">
        <title>rRNA introns, odd ribosomes, and small enigmatic genomes across a large radiation of phyla.</title>
        <authorList>
            <person name="Brown C.T."/>
            <person name="Hug L.A."/>
            <person name="Thomas B.C."/>
            <person name="Sharon I."/>
            <person name="Castelle C.J."/>
            <person name="Singh A."/>
            <person name="Wilkins M.J."/>
            <person name="Williams K.H."/>
            <person name="Banfield J.F."/>
        </authorList>
    </citation>
    <scope>NUCLEOTIDE SEQUENCE [LARGE SCALE GENOMIC DNA]</scope>
</reference>
<feature type="compositionally biased region" description="Basic and acidic residues" evidence="4">
    <location>
        <begin position="148"/>
        <end position="169"/>
    </location>
</feature>
<dbReference type="GO" id="GO:0003697">
    <property type="term" value="F:single-stranded DNA binding"/>
    <property type="evidence" value="ECO:0007669"/>
    <property type="project" value="UniProtKB-UniRule"/>
</dbReference>
<comment type="subunit">
    <text evidence="2">Homotetramer.</text>
</comment>
<dbReference type="InterPro" id="IPR000424">
    <property type="entry name" value="Primosome_PriB/ssb"/>
</dbReference>